<sequence length="34" mass="4236">MSKIELLNDIIEYLITKAMEDWEIFKKEVREDYE</sequence>
<proteinExistence type="predicted"/>
<evidence type="ECO:0000313" key="1">
    <source>
        <dbReference type="EMBL" id="AUG58994.1"/>
    </source>
</evidence>
<reference evidence="1 2" key="1">
    <citation type="submission" date="2017-12" db="EMBL/GenBank/DDBJ databases">
        <title>Complete genome sequence of Herbivorax saccincola GGR1, a novel Cellulosome-producing hydrolytic bacterium in a thermophilic biogas plant, established by Illumina and Nanopore MinION sequencing.</title>
        <authorList>
            <person name="Pechtl A."/>
            <person name="Ruckert C."/>
            <person name="Koeck D.E."/>
            <person name="Maus I."/>
            <person name="Winkler A."/>
            <person name="Kalinowski J."/>
            <person name="Puhler A."/>
            <person name="Schwarz W.W."/>
            <person name="Zverlov V.V."/>
            <person name="Schluter A."/>
            <person name="Liebl W."/>
        </authorList>
    </citation>
    <scope>NUCLEOTIDE SEQUENCE [LARGE SCALE GENOMIC DNA]</scope>
    <source>
        <strain evidence="2">SR1</strain>
    </source>
</reference>
<dbReference type="EMBL" id="CP025197">
    <property type="protein sequence ID" value="AUG58994.1"/>
    <property type="molecule type" value="Genomic_DNA"/>
</dbReference>
<protein>
    <submittedName>
        <fullName evidence="1">Uncharacterized protein</fullName>
    </submittedName>
</protein>
<evidence type="ECO:0000313" key="2">
    <source>
        <dbReference type="Proteomes" id="UP000233534"/>
    </source>
</evidence>
<name>A0A2K9EFS2_9FIRM</name>
<dbReference type="AlphaFoldDB" id="A0A2K9EFS2"/>
<dbReference type="KEGG" id="hsc:HVS_15770"/>
<accession>A0A2K9EFS2</accession>
<organism evidence="1 2">
    <name type="scientific">Acetivibrio saccincola</name>
    <dbReference type="NCBI Taxonomy" id="1677857"/>
    <lineage>
        <taxon>Bacteria</taxon>
        <taxon>Bacillati</taxon>
        <taxon>Bacillota</taxon>
        <taxon>Clostridia</taxon>
        <taxon>Eubacteriales</taxon>
        <taxon>Oscillospiraceae</taxon>
        <taxon>Acetivibrio</taxon>
    </lineage>
</organism>
<dbReference type="Proteomes" id="UP000233534">
    <property type="component" value="Chromosome"/>
</dbReference>
<keyword evidence="2" id="KW-1185">Reference proteome</keyword>
<gene>
    <name evidence="1" type="ORF">HVS_15770</name>
</gene>